<comment type="caution">
    <text evidence="4">The sequence shown here is derived from an EMBL/GenBank/DDBJ whole genome shotgun (WGS) entry which is preliminary data.</text>
</comment>
<protein>
    <submittedName>
        <fullName evidence="4">PLATZ transcription factor</fullName>
    </submittedName>
</protein>
<dbReference type="Gene3D" id="3.30.160.60">
    <property type="entry name" value="Classic Zinc Finger"/>
    <property type="match status" value="1"/>
</dbReference>
<dbReference type="Pfam" id="PF04640">
    <property type="entry name" value="PLATZ"/>
    <property type="match status" value="1"/>
</dbReference>
<evidence type="ECO:0000313" key="4">
    <source>
        <dbReference type="EMBL" id="KAK6921462.1"/>
    </source>
</evidence>
<gene>
    <name evidence="4" type="ORF">RJ641_011969</name>
</gene>
<dbReference type="PANTHER" id="PTHR31065">
    <property type="entry name" value="PLATZ TRANSCRIPTION FACTOR FAMILY PROTEIN"/>
    <property type="match status" value="1"/>
</dbReference>
<dbReference type="GO" id="GO:0008270">
    <property type="term" value="F:zinc ion binding"/>
    <property type="evidence" value="ECO:0007669"/>
    <property type="project" value="UniProtKB-KW"/>
</dbReference>
<dbReference type="Pfam" id="PF00643">
    <property type="entry name" value="zf-B_box"/>
    <property type="match status" value="1"/>
</dbReference>
<accession>A0AAN8V5Q3</accession>
<feature type="domain" description="B box-type" evidence="3">
    <location>
        <begin position="32"/>
        <end position="71"/>
    </location>
</feature>
<sequence length="212" mass="24270">MEFLHVDQETSQVTEIPNWVGSFLEKTFFGTCLVHETRKNELKNYCIDCDLLACESCLSSNAHCGHKTLQIYRHIHKEVITLSEIQKHIDSSKIQPYICNGQKVLALNPLPHKNGKQQKTNELCKICQRYIAKPNVYDYCSIACKVIAVSQKTSSSDPPFLILKSQRKALSEYEEDEELPKSSSEEGKEDEALESKRRKCKRKGVPCRAPFF</sequence>
<dbReference type="InterPro" id="IPR006734">
    <property type="entry name" value="PLATZ"/>
</dbReference>
<reference evidence="4 5" key="1">
    <citation type="submission" date="2023-12" db="EMBL/GenBank/DDBJ databases">
        <title>A high-quality genome assembly for Dillenia turbinata (Dilleniales).</title>
        <authorList>
            <person name="Chanderbali A."/>
        </authorList>
    </citation>
    <scope>NUCLEOTIDE SEQUENCE [LARGE SCALE GENOMIC DNA]</scope>
    <source>
        <strain evidence="4">LSX21</strain>
        <tissue evidence="4">Leaf</tissue>
    </source>
</reference>
<organism evidence="4 5">
    <name type="scientific">Dillenia turbinata</name>
    <dbReference type="NCBI Taxonomy" id="194707"/>
    <lineage>
        <taxon>Eukaryota</taxon>
        <taxon>Viridiplantae</taxon>
        <taxon>Streptophyta</taxon>
        <taxon>Embryophyta</taxon>
        <taxon>Tracheophyta</taxon>
        <taxon>Spermatophyta</taxon>
        <taxon>Magnoliopsida</taxon>
        <taxon>eudicotyledons</taxon>
        <taxon>Gunneridae</taxon>
        <taxon>Pentapetalae</taxon>
        <taxon>Dilleniales</taxon>
        <taxon>Dilleniaceae</taxon>
        <taxon>Dillenia</taxon>
    </lineage>
</organism>
<keyword evidence="5" id="KW-1185">Reference proteome</keyword>
<name>A0AAN8V5Q3_9MAGN</name>
<dbReference type="SUPFAM" id="SSF57845">
    <property type="entry name" value="B-box zinc-binding domain"/>
    <property type="match status" value="1"/>
</dbReference>
<dbReference type="AlphaFoldDB" id="A0AAN8V5Q3"/>
<dbReference type="PANTHER" id="PTHR31065:SF9">
    <property type="entry name" value="TRANSCRIPTION FACTOR FAMILY PROTEIN, PUTATIVE-RELATED"/>
    <property type="match status" value="1"/>
</dbReference>
<dbReference type="PROSITE" id="PS50119">
    <property type="entry name" value="ZF_BBOX"/>
    <property type="match status" value="1"/>
</dbReference>
<dbReference type="EMBL" id="JBAMMX010000019">
    <property type="protein sequence ID" value="KAK6921462.1"/>
    <property type="molecule type" value="Genomic_DNA"/>
</dbReference>
<proteinExistence type="predicted"/>
<keyword evidence="1" id="KW-0862">Zinc</keyword>
<evidence type="ECO:0000256" key="1">
    <source>
        <dbReference type="PROSITE-ProRule" id="PRU00024"/>
    </source>
</evidence>
<keyword evidence="1" id="KW-0479">Metal-binding</keyword>
<keyword evidence="1" id="KW-0863">Zinc-finger</keyword>
<evidence type="ECO:0000259" key="3">
    <source>
        <dbReference type="PROSITE" id="PS50119"/>
    </source>
</evidence>
<evidence type="ECO:0000256" key="2">
    <source>
        <dbReference type="SAM" id="MobiDB-lite"/>
    </source>
</evidence>
<evidence type="ECO:0000313" key="5">
    <source>
        <dbReference type="Proteomes" id="UP001370490"/>
    </source>
</evidence>
<feature type="region of interest" description="Disordered" evidence="2">
    <location>
        <begin position="173"/>
        <end position="197"/>
    </location>
</feature>
<dbReference type="Proteomes" id="UP001370490">
    <property type="component" value="Unassembled WGS sequence"/>
</dbReference>
<dbReference type="InterPro" id="IPR000315">
    <property type="entry name" value="Znf_B-box"/>
</dbReference>